<reference evidence="1 2" key="1">
    <citation type="journal article" date="2012" name="BMC Genomics">
        <title>Comparative genomics of the white-rot fungi, Phanerochaete carnosa and P. chrysosporium, to elucidate the genetic basis of the distinct wood types they colonize.</title>
        <authorList>
            <person name="Suzuki H."/>
            <person name="MacDonald J."/>
            <person name="Syed K."/>
            <person name="Salamov A."/>
            <person name="Hori C."/>
            <person name="Aerts A."/>
            <person name="Henrissat B."/>
            <person name="Wiebenga A."/>
            <person name="vanKuyk P.A."/>
            <person name="Barry K."/>
            <person name="Lindquist E."/>
            <person name="LaButti K."/>
            <person name="Lapidus A."/>
            <person name="Lucas S."/>
            <person name="Coutinho P."/>
            <person name="Gong Y."/>
            <person name="Samejima M."/>
            <person name="Mahadevan R."/>
            <person name="Abou-Zaid M."/>
            <person name="de Vries R.P."/>
            <person name="Igarashi K."/>
            <person name="Yadav J.S."/>
            <person name="Grigoriev I.V."/>
            <person name="Master E.R."/>
        </authorList>
    </citation>
    <scope>NUCLEOTIDE SEQUENCE [LARGE SCALE GENOMIC DNA]</scope>
    <source>
        <strain evidence="1 2">HHB-10118-sp</strain>
    </source>
</reference>
<dbReference type="KEGG" id="pco:PHACADRAFT_60339"/>
<proteinExistence type="predicted"/>
<dbReference type="STRING" id="650164.K5UG57"/>
<evidence type="ECO:0000313" key="2">
    <source>
        <dbReference type="Proteomes" id="UP000008370"/>
    </source>
</evidence>
<evidence type="ECO:0008006" key="3">
    <source>
        <dbReference type="Google" id="ProtNLM"/>
    </source>
</evidence>
<accession>K5UG57</accession>
<sequence length="92" mass="10615">GELVGPMLVYLRWEKECDDDFWLTKLQETLDSILRLATRLGLTPAVPAYYSNLSMETMPADFIYRDNMQWLRGVKGKYDPNDVMGRCGGHKI</sequence>
<feature type="non-terminal residue" evidence="1">
    <location>
        <position position="92"/>
    </location>
</feature>
<feature type="non-terminal residue" evidence="1">
    <location>
        <position position="1"/>
    </location>
</feature>
<dbReference type="InParanoid" id="K5UG57"/>
<keyword evidence="2" id="KW-1185">Reference proteome</keyword>
<dbReference type="RefSeq" id="XP_007402998.1">
    <property type="nucleotide sequence ID" value="XM_007402936.1"/>
</dbReference>
<dbReference type="EMBL" id="JH931040">
    <property type="protein sequence ID" value="EKM48451.1"/>
    <property type="molecule type" value="Genomic_DNA"/>
</dbReference>
<dbReference type="AlphaFoldDB" id="K5UG57"/>
<dbReference type="Proteomes" id="UP000008370">
    <property type="component" value="Unassembled WGS sequence"/>
</dbReference>
<dbReference type="GeneID" id="18920147"/>
<dbReference type="OrthoDB" id="2151789at2759"/>
<name>K5UG57_PHACS</name>
<protein>
    <recommendedName>
        <fullName evidence="3">Berberine/berberine-like domain-containing protein</fullName>
    </recommendedName>
</protein>
<organism evidence="1 2">
    <name type="scientific">Phanerochaete carnosa (strain HHB-10118-sp)</name>
    <name type="common">White-rot fungus</name>
    <name type="synonym">Peniophora carnosa</name>
    <dbReference type="NCBI Taxonomy" id="650164"/>
    <lineage>
        <taxon>Eukaryota</taxon>
        <taxon>Fungi</taxon>
        <taxon>Dikarya</taxon>
        <taxon>Basidiomycota</taxon>
        <taxon>Agaricomycotina</taxon>
        <taxon>Agaricomycetes</taxon>
        <taxon>Polyporales</taxon>
        <taxon>Phanerochaetaceae</taxon>
        <taxon>Phanerochaete</taxon>
    </lineage>
</organism>
<gene>
    <name evidence="1" type="ORF">PHACADRAFT_60339</name>
</gene>
<dbReference type="HOGENOM" id="CLU_2126993_0_0_1"/>
<evidence type="ECO:0000313" key="1">
    <source>
        <dbReference type="EMBL" id="EKM48451.1"/>
    </source>
</evidence>